<keyword evidence="3" id="KW-1185">Reference proteome</keyword>
<keyword evidence="1" id="KW-0472">Membrane</keyword>
<evidence type="ECO:0000313" key="2">
    <source>
        <dbReference type="EMBL" id="QEN09350.1"/>
    </source>
</evidence>
<dbReference type="AlphaFoldDB" id="A0A5C1QQW3"/>
<sequence length="148" mass="16724">MQRQSKGFTSLFFLQLAIALFFLILGFQGIISNMSQNSGFAQQVARFLNAENPAVQKTELVMGIFSLVAGILLLLGLFRFGDFRLVVVSSVLIFIFWLTRLIMVRFMTELVIRNGNISFMPDFSTWLLAVSTDVIILCSIWTIARRSS</sequence>
<proteinExistence type="predicted"/>
<dbReference type="Proteomes" id="UP000324209">
    <property type="component" value="Chromosome"/>
</dbReference>
<keyword evidence="1" id="KW-0812">Transmembrane</keyword>
<dbReference type="OrthoDB" id="9839386at2"/>
<dbReference type="KEGG" id="ock:EXM22_15700"/>
<gene>
    <name evidence="2" type="ORF">EXM22_15700</name>
</gene>
<name>A0A5C1QQW3_9SPIO</name>
<evidence type="ECO:0000313" key="3">
    <source>
        <dbReference type="Proteomes" id="UP000324209"/>
    </source>
</evidence>
<feature type="transmembrane region" description="Helical" evidence="1">
    <location>
        <begin position="60"/>
        <end position="78"/>
    </location>
</feature>
<dbReference type="EMBL" id="CP036150">
    <property type="protein sequence ID" value="QEN09350.1"/>
    <property type="molecule type" value="Genomic_DNA"/>
</dbReference>
<protein>
    <submittedName>
        <fullName evidence="2">Uncharacterized protein</fullName>
    </submittedName>
</protein>
<accession>A0A5C1QQW3</accession>
<organism evidence="2 3">
    <name type="scientific">Oceanispirochaeta crateris</name>
    <dbReference type="NCBI Taxonomy" id="2518645"/>
    <lineage>
        <taxon>Bacteria</taxon>
        <taxon>Pseudomonadati</taxon>
        <taxon>Spirochaetota</taxon>
        <taxon>Spirochaetia</taxon>
        <taxon>Spirochaetales</taxon>
        <taxon>Spirochaetaceae</taxon>
        <taxon>Oceanispirochaeta</taxon>
    </lineage>
</organism>
<feature type="transmembrane region" description="Helical" evidence="1">
    <location>
        <begin position="85"/>
        <end position="103"/>
    </location>
</feature>
<evidence type="ECO:0000256" key="1">
    <source>
        <dbReference type="SAM" id="Phobius"/>
    </source>
</evidence>
<feature type="transmembrane region" description="Helical" evidence="1">
    <location>
        <begin position="123"/>
        <end position="144"/>
    </location>
</feature>
<keyword evidence="1" id="KW-1133">Transmembrane helix</keyword>
<reference evidence="2 3" key="1">
    <citation type="submission" date="2019-02" db="EMBL/GenBank/DDBJ databases">
        <title>Complete Genome Sequence and Methylome Analysis of free living Spirochaetas.</title>
        <authorList>
            <person name="Fomenkov A."/>
            <person name="Dubinina G."/>
            <person name="Leshcheva N."/>
            <person name="Mikheeva N."/>
            <person name="Grabovich M."/>
            <person name="Vincze T."/>
            <person name="Roberts R.J."/>
        </authorList>
    </citation>
    <scope>NUCLEOTIDE SEQUENCE [LARGE SCALE GENOMIC DNA]</scope>
    <source>
        <strain evidence="2 3">K2</strain>
    </source>
</reference>
<dbReference type="RefSeq" id="WP_149487425.1">
    <property type="nucleotide sequence ID" value="NZ_CP036150.1"/>
</dbReference>